<dbReference type="PANTHER" id="PTHR12542:SF142">
    <property type="entry name" value="EXOCYST SUBUNIT EXO70 FAMILY PROTEIN"/>
    <property type="match status" value="1"/>
</dbReference>
<comment type="function">
    <text evidence="3">Component of the exocyst complex.</text>
</comment>
<dbReference type="InterPro" id="IPR016159">
    <property type="entry name" value="Cullin_repeat-like_dom_sf"/>
</dbReference>
<dbReference type="OrthoDB" id="1922221at2759"/>
<evidence type="ECO:0000256" key="1">
    <source>
        <dbReference type="ARBA" id="ARBA00006756"/>
    </source>
</evidence>
<dbReference type="EMBL" id="QPKB01000006">
    <property type="protein sequence ID" value="RWR87060.1"/>
    <property type="molecule type" value="Genomic_DNA"/>
</dbReference>
<evidence type="ECO:0000259" key="4">
    <source>
        <dbReference type="Pfam" id="PF03081"/>
    </source>
</evidence>
<comment type="caution">
    <text evidence="5">The sequence shown here is derived from an EMBL/GenBank/DDBJ whole genome shotgun (WGS) entry which is preliminary data.</text>
</comment>
<dbReference type="AlphaFoldDB" id="A0A443P8I1"/>
<dbReference type="SUPFAM" id="SSF74788">
    <property type="entry name" value="Cullin repeat-like"/>
    <property type="match status" value="1"/>
</dbReference>
<keyword evidence="3" id="KW-0268">Exocytosis</keyword>
<organism evidence="5 6">
    <name type="scientific">Cinnamomum micranthum f. kanehirae</name>
    <dbReference type="NCBI Taxonomy" id="337451"/>
    <lineage>
        <taxon>Eukaryota</taxon>
        <taxon>Viridiplantae</taxon>
        <taxon>Streptophyta</taxon>
        <taxon>Embryophyta</taxon>
        <taxon>Tracheophyta</taxon>
        <taxon>Spermatophyta</taxon>
        <taxon>Magnoliopsida</taxon>
        <taxon>Magnoliidae</taxon>
        <taxon>Laurales</taxon>
        <taxon>Lauraceae</taxon>
        <taxon>Cinnamomum</taxon>
    </lineage>
</organism>
<feature type="domain" description="Exocyst complex subunit Exo70 C-terminal" evidence="4">
    <location>
        <begin position="230"/>
        <end position="583"/>
    </location>
</feature>
<keyword evidence="2 3" id="KW-0813">Transport</keyword>
<evidence type="ECO:0000313" key="5">
    <source>
        <dbReference type="EMBL" id="RWR87060.1"/>
    </source>
</evidence>
<dbReference type="InterPro" id="IPR046364">
    <property type="entry name" value="Exo70_C"/>
</dbReference>
<reference evidence="5 6" key="1">
    <citation type="journal article" date="2019" name="Nat. Plants">
        <title>Stout camphor tree genome fills gaps in understanding of flowering plant genome evolution.</title>
        <authorList>
            <person name="Chaw S.M."/>
            <person name="Liu Y.C."/>
            <person name="Wu Y.W."/>
            <person name="Wang H.Y."/>
            <person name="Lin C.I."/>
            <person name="Wu C.S."/>
            <person name="Ke H.M."/>
            <person name="Chang L.Y."/>
            <person name="Hsu C.Y."/>
            <person name="Yang H.T."/>
            <person name="Sudianto E."/>
            <person name="Hsu M.H."/>
            <person name="Wu K.P."/>
            <person name="Wang L.N."/>
            <person name="Leebens-Mack J.H."/>
            <person name="Tsai I.J."/>
        </authorList>
    </citation>
    <scope>NUCLEOTIDE SEQUENCE [LARGE SCALE GENOMIC DNA]</scope>
    <source>
        <strain evidence="6">cv. Chaw 1501</strain>
        <tissue evidence="5">Young leaves</tissue>
    </source>
</reference>
<dbReference type="Pfam" id="PF03081">
    <property type="entry name" value="Exo70_C"/>
    <property type="match status" value="1"/>
</dbReference>
<dbReference type="PANTHER" id="PTHR12542">
    <property type="entry name" value="EXOCYST COMPLEX PROTEIN EXO70"/>
    <property type="match status" value="1"/>
</dbReference>
<evidence type="ECO:0000256" key="3">
    <source>
        <dbReference type="RuleBase" id="RU365026"/>
    </source>
</evidence>
<accession>A0A443P8I1</accession>
<evidence type="ECO:0000256" key="2">
    <source>
        <dbReference type="ARBA" id="ARBA00022448"/>
    </source>
</evidence>
<gene>
    <name evidence="5" type="ORF">CKAN_01599000</name>
</gene>
<dbReference type="GO" id="GO:0015031">
    <property type="term" value="P:protein transport"/>
    <property type="evidence" value="ECO:0007669"/>
    <property type="project" value="UniProtKB-KW"/>
</dbReference>
<keyword evidence="3" id="KW-0653">Protein transport</keyword>
<proteinExistence type="inferred from homology"/>
<comment type="similarity">
    <text evidence="1 3">Belongs to the EXO70 family.</text>
</comment>
<keyword evidence="6" id="KW-1185">Reference proteome</keyword>
<dbReference type="STRING" id="337451.A0A443P8I1"/>
<dbReference type="Proteomes" id="UP000283530">
    <property type="component" value="Unassembled WGS sequence"/>
</dbReference>
<name>A0A443P8I1_9MAGN</name>
<dbReference type="InterPro" id="IPR004140">
    <property type="entry name" value="Exo70"/>
</dbReference>
<sequence>MDGEDRVVATAHHILKTLGPTTDLTNDMLSILSTFDHHRRFSSSISSPLDATESIILRCEDTISRDLHWEDSPSSASHYLSAVDHLLDLTLSSSPPSADPETLDRADTLLQTAMSRLEDELRRILLRNAVPLDADLLYSRIPSAAAGDDDNVEIGDCDGVSELLRSDVVDCIREIVDRMVRAGYEKECSQAYVSVRRDALDECLSTVGVERLSIEDVQKIEWKDLDEKMKKWCQSIKIAVRFLFPGERHLTNQIFRSSSPIAEICFAETAKCSVMKLLNFAEAVSIGRPASEKLFRILDMYESLTGAITELETLFSDIELGEFIFGEARAILAALGEAVKCTFAEFESAVRREPLQRAVQGGDIHPLTRYVMNYINLLVDYSNTLNSLLDDCQDDNLDGITTIGRRLVLIISYLESNLNEKSKLYEDGGLQYVFLMNNILYIVKKIKDSELRSLFGDQWVRKHRGQVRQYSTSYLRASWTGLLSCLKDDGLSSSGSSRSASKMMIKERFKKFNLGFEEIYRNQTGWKVSDPQLREELRLSVSEKVIPAYRSFVGRFGIQLESGRNAGKYVKYSPEDIENLLLDLFEGSPGSLNHPRRKLSV</sequence>
<dbReference type="GO" id="GO:0005546">
    <property type="term" value="F:phosphatidylinositol-4,5-bisphosphate binding"/>
    <property type="evidence" value="ECO:0007669"/>
    <property type="project" value="InterPro"/>
</dbReference>
<evidence type="ECO:0000313" key="6">
    <source>
        <dbReference type="Proteomes" id="UP000283530"/>
    </source>
</evidence>
<dbReference type="Pfam" id="PF20669">
    <property type="entry name" value="Exo70_N"/>
    <property type="match status" value="1"/>
</dbReference>
<dbReference type="Gene3D" id="1.20.1280.170">
    <property type="entry name" value="Exocyst complex component Exo70"/>
    <property type="match status" value="1"/>
</dbReference>
<dbReference type="GO" id="GO:0006887">
    <property type="term" value="P:exocytosis"/>
    <property type="evidence" value="ECO:0007669"/>
    <property type="project" value="UniProtKB-KW"/>
</dbReference>
<protein>
    <recommendedName>
        <fullName evidence="3">Exocyst subunit Exo70 family protein</fullName>
    </recommendedName>
</protein>
<dbReference type="GO" id="GO:0000145">
    <property type="term" value="C:exocyst"/>
    <property type="evidence" value="ECO:0007669"/>
    <property type="project" value="InterPro"/>
</dbReference>